<dbReference type="EMBL" id="LT963409">
    <property type="protein sequence ID" value="SOS39990.1"/>
    <property type="molecule type" value="Genomic_DNA"/>
</dbReference>
<dbReference type="AlphaFoldDB" id="A0A2K4WVQ3"/>
<proteinExistence type="predicted"/>
<dbReference type="Proteomes" id="UP000238095">
    <property type="component" value="Chromosome 1"/>
</dbReference>
<name>A0A2K4WVQ3_PSESX</name>
<reference evidence="1 2" key="1">
    <citation type="submission" date="2017-11" db="EMBL/GenBank/DDBJ databases">
        <authorList>
            <person name="Han C.G."/>
        </authorList>
    </citation>
    <scope>NUCLEOTIDE SEQUENCE [LARGE SCALE GENOMIC DNA]</scope>
    <source>
        <strain evidence="1">CFBP3840</strain>
    </source>
</reference>
<accession>A0A2K4WVQ3</accession>
<protein>
    <submittedName>
        <fullName evidence="1">Uncharacterized protein</fullName>
    </submittedName>
</protein>
<evidence type="ECO:0000313" key="2">
    <source>
        <dbReference type="Proteomes" id="UP000238095"/>
    </source>
</evidence>
<organism evidence="1 2">
    <name type="scientific">Pseudomonas syringae</name>
    <dbReference type="NCBI Taxonomy" id="317"/>
    <lineage>
        <taxon>Bacteria</taxon>
        <taxon>Pseudomonadati</taxon>
        <taxon>Pseudomonadota</taxon>
        <taxon>Gammaproteobacteria</taxon>
        <taxon>Pseudomonadales</taxon>
        <taxon>Pseudomonadaceae</taxon>
        <taxon>Pseudomonas</taxon>
    </lineage>
</organism>
<dbReference type="RefSeq" id="WP_143519783.1">
    <property type="nucleotide sequence ID" value="NZ_LT963409.1"/>
</dbReference>
<gene>
    <name evidence="1" type="ORF">CFBP3840_02947</name>
</gene>
<sequence>MKGLRKTVYGGAAAAIGLFFAGLISYVVEHGELPAWSSGALSWLYSLMTLEAPLALWKVLLCILIPSLGFGTLVYYWGRKYDLLVDGHNEQNDLFATAQVAKSKLEKENSKLKIAHEKLLESVKALEATNSDLVTQNAELKESAALANELNQKQVEIDVTCLDVLKAIAALTERDLRADLESIDSIVRFGKIQTHAALDVLRRGDLISASGNVLGIRYRLTAQGRVYYLEHKDQ</sequence>
<evidence type="ECO:0000313" key="1">
    <source>
        <dbReference type="EMBL" id="SOS39990.1"/>
    </source>
</evidence>